<evidence type="ECO:0000256" key="1">
    <source>
        <dbReference type="SAM" id="MobiDB-lite"/>
    </source>
</evidence>
<proteinExistence type="predicted"/>
<feature type="region of interest" description="Disordered" evidence="1">
    <location>
        <begin position="1"/>
        <end position="20"/>
    </location>
</feature>
<feature type="compositionally biased region" description="Polar residues" evidence="1">
    <location>
        <begin position="63"/>
        <end position="75"/>
    </location>
</feature>
<sequence length="75" mass="8653">MAESAVNTAKRLTKKAKADGKDSYLTMLDQRNTPSQGIRASPAQRWFSRRTRTLMPTHDNQRYRNTYWTSTGEDS</sequence>
<reference evidence="2" key="3">
    <citation type="submission" date="2025-09" db="UniProtKB">
        <authorList>
            <consortium name="Ensembl"/>
        </authorList>
    </citation>
    <scope>IDENTIFICATION</scope>
</reference>
<evidence type="ECO:0000313" key="3">
    <source>
        <dbReference type="Proteomes" id="UP000694580"/>
    </source>
</evidence>
<reference evidence="2 3" key="1">
    <citation type="submission" date="2020-06" db="EMBL/GenBank/DDBJ databases">
        <authorList>
            <consortium name="Wellcome Sanger Institute Data Sharing"/>
        </authorList>
    </citation>
    <scope>NUCLEOTIDE SEQUENCE [LARGE SCALE GENOMIC DNA]</scope>
</reference>
<dbReference type="AlphaFoldDB" id="A0AAY4BIU0"/>
<organism evidence="2 3">
    <name type="scientific">Denticeps clupeoides</name>
    <name type="common">denticle herring</name>
    <dbReference type="NCBI Taxonomy" id="299321"/>
    <lineage>
        <taxon>Eukaryota</taxon>
        <taxon>Metazoa</taxon>
        <taxon>Chordata</taxon>
        <taxon>Craniata</taxon>
        <taxon>Vertebrata</taxon>
        <taxon>Euteleostomi</taxon>
        <taxon>Actinopterygii</taxon>
        <taxon>Neopterygii</taxon>
        <taxon>Teleostei</taxon>
        <taxon>Clupei</taxon>
        <taxon>Clupeiformes</taxon>
        <taxon>Denticipitoidei</taxon>
        <taxon>Denticipitidae</taxon>
        <taxon>Denticeps</taxon>
    </lineage>
</organism>
<dbReference type="Ensembl" id="ENSDCDT00010021105.1">
    <property type="protein sequence ID" value="ENSDCDP00010019956.1"/>
    <property type="gene ID" value="ENSDCDG00010009014.1"/>
</dbReference>
<reference evidence="2" key="2">
    <citation type="submission" date="2025-08" db="UniProtKB">
        <authorList>
            <consortium name="Ensembl"/>
        </authorList>
    </citation>
    <scope>IDENTIFICATION</scope>
</reference>
<feature type="region of interest" description="Disordered" evidence="1">
    <location>
        <begin position="30"/>
        <end position="75"/>
    </location>
</feature>
<dbReference type="Proteomes" id="UP000694580">
    <property type="component" value="Chromosome 9"/>
</dbReference>
<accession>A0AAY4BIU0</accession>
<name>A0AAY4BIU0_9TELE</name>
<keyword evidence="3" id="KW-1185">Reference proteome</keyword>
<protein>
    <submittedName>
        <fullName evidence="2">Uncharacterized protein</fullName>
    </submittedName>
</protein>
<evidence type="ECO:0000313" key="2">
    <source>
        <dbReference type="Ensembl" id="ENSDCDP00010019956.1"/>
    </source>
</evidence>